<feature type="region of interest" description="Disordered" evidence="1">
    <location>
        <begin position="145"/>
        <end position="170"/>
    </location>
</feature>
<protein>
    <submittedName>
        <fullName evidence="2">Uncharacterized protein</fullName>
    </submittedName>
</protein>
<sequence>MSVITIQCRLVAEEDSLRQLWELMSEKNTPFINEILLQIGKHPEFETWLEKGRIPAELLKTLGNSLKTQEPFTGQPGRFYTSAITLVDYLYKSWFALQKRRKQQIEGKQRWLKMLKSDQELEQESQSSLEVIRNKATELFSKFTPQSDSEALRRNQNDKQKKVKKTKKSTKPKTSSIFKIFLSTYEEAEEPLTRCALAYLLKNNCQISELDENPEEFTRNKRRKEIEIERLKDQLQSRIPKGRDLTGEEWLETLEIATFNVPQNENEAKAWQAALLRKTANVPFPVAYESNEDMTWLKNDKNRLFVRFNGLGKLTFEIYCDKRHLHYFQRFLEDQEILRNSKRQHSSSLFTLRSGRIAWLPGEEKGEHWKVNQLNFYCSLDTRMLTTEGTQQVVEEKVTAITEILNKTKQKDDLNDKQQAFITRQQSTLARINNPFPRPSKPNYQGKSSILIGVSFGLEKPVTVAVVDVVKNKVIAYRSVKQLLGENYNLLNRQRQQQQRLSHERHKAQKQNAPNSFGESELGQYVDRLLADAIIAIAKKYQAGSIVLPKLRDMREQISSEIQSRAENQCPGYKEGQQKYAKEYRINVHRWSYGRLIESIKSQAAQAGIAIETGKQSIRGSPQEKARDLAVFTYQERQAALI</sequence>
<feature type="compositionally biased region" description="Basic and acidic residues" evidence="1">
    <location>
        <begin position="150"/>
        <end position="160"/>
    </location>
</feature>
<name>K9ZAL2_ANACC</name>
<dbReference type="PATRIC" id="fig|272123.3.peg.658"/>
<dbReference type="EMBL" id="CP003659">
    <property type="protein sequence ID" value="AFZ56196.1"/>
    <property type="molecule type" value="Genomic_DNA"/>
</dbReference>
<evidence type="ECO:0000256" key="1">
    <source>
        <dbReference type="SAM" id="MobiDB-lite"/>
    </source>
</evidence>
<keyword evidence="3" id="KW-1185">Reference proteome</keyword>
<gene>
    <name evidence="2" type="ordered locus">Anacy_0603</name>
</gene>
<proteinExistence type="predicted"/>
<dbReference type="NCBIfam" id="NF038191">
    <property type="entry name" value="V_Cas12k"/>
    <property type="match status" value="1"/>
</dbReference>
<dbReference type="KEGG" id="acy:Anacy_0603"/>
<dbReference type="InterPro" id="IPR049868">
    <property type="entry name" value="V_Cas12k"/>
</dbReference>
<organism evidence="2 3">
    <name type="scientific">Anabaena cylindrica (strain ATCC 27899 / PCC 7122)</name>
    <dbReference type="NCBI Taxonomy" id="272123"/>
    <lineage>
        <taxon>Bacteria</taxon>
        <taxon>Bacillati</taxon>
        <taxon>Cyanobacteriota</taxon>
        <taxon>Cyanophyceae</taxon>
        <taxon>Nostocales</taxon>
        <taxon>Nostocaceae</taxon>
        <taxon>Anabaena</taxon>
    </lineage>
</organism>
<feature type="region of interest" description="Disordered" evidence="1">
    <location>
        <begin position="494"/>
        <end position="517"/>
    </location>
</feature>
<accession>K9ZAL2</accession>
<evidence type="ECO:0000313" key="2">
    <source>
        <dbReference type="EMBL" id="AFZ56196.1"/>
    </source>
</evidence>
<reference evidence="3" key="1">
    <citation type="journal article" date="2013" name="Proc. Natl. Acad. Sci. U.S.A.">
        <title>Improving the coverage of the cyanobacterial phylum using diversity-driven genome sequencing.</title>
        <authorList>
            <person name="Shih P.M."/>
            <person name="Wu D."/>
            <person name="Latifi A."/>
            <person name="Axen S.D."/>
            <person name="Fewer D.P."/>
            <person name="Talla E."/>
            <person name="Calteau A."/>
            <person name="Cai F."/>
            <person name="Tandeau de Marsac N."/>
            <person name="Rippka R."/>
            <person name="Herdman M."/>
            <person name="Sivonen K."/>
            <person name="Coursin T."/>
            <person name="Laurent T."/>
            <person name="Goodwin L."/>
            <person name="Nolan M."/>
            <person name="Davenport K.W."/>
            <person name="Han C.S."/>
            <person name="Rubin E.M."/>
            <person name="Eisen J.A."/>
            <person name="Woyke T."/>
            <person name="Gugger M."/>
            <person name="Kerfeld C.A."/>
        </authorList>
    </citation>
    <scope>NUCLEOTIDE SEQUENCE [LARGE SCALE GENOMIC DNA]</scope>
    <source>
        <strain evidence="3">ATCC 27899 / PCC 7122</strain>
    </source>
</reference>
<dbReference type="Proteomes" id="UP000010474">
    <property type="component" value="Chromosome"/>
</dbReference>
<dbReference type="OrthoDB" id="527512at2"/>
<dbReference type="RefSeq" id="WP_015212849.1">
    <property type="nucleotide sequence ID" value="NC_019771.1"/>
</dbReference>
<dbReference type="eggNOG" id="COG0675">
    <property type="taxonomic scope" value="Bacteria"/>
</dbReference>
<dbReference type="AlphaFoldDB" id="K9ZAL2"/>
<dbReference type="HOGENOM" id="CLU_384464_0_0_3"/>
<feature type="compositionally biased region" description="Basic residues" evidence="1">
    <location>
        <begin position="161"/>
        <end position="170"/>
    </location>
</feature>
<dbReference type="STRING" id="272123.Anacy_0603"/>
<evidence type="ECO:0000313" key="3">
    <source>
        <dbReference type="Proteomes" id="UP000010474"/>
    </source>
</evidence>